<keyword evidence="2" id="KW-0813">Transport</keyword>
<evidence type="ECO:0000256" key="8">
    <source>
        <dbReference type="ARBA" id="ARBA00023136"/>
    </source>
</evidence>
<dbReference type="GO" id="GO:0016887">
    <property type="term" value="F:ATP hydrolysis activity"/>
    <property type="evidence" value="ECO:0007669"/>
    <property type="project" value="InterPro"/>
</dbReference>
<dbReference type="CDD" id="cd18579">
    <property type="entry name" value="ABC_6TM_ABCC_D1"/>
    <property type="match status" value="1"/>
</dbReference>
<dbReference type="PANTHER" id="PTHR24223:SF443">
    <property type="entry name" value="MULTIDRUG-RESISTANCE LIKE PROTEIN 1, ISOFORM I"/>
    <property type="match status" value="1"/>
</dbReference>
<evidence type="ECO:0000256" key="9">
    <source>
        <dbReference type="SAM" id="Phobius"/>
    </source>
</evidence>
<dbReference type="InterPro" id="IPR027417">
    <property type="entry name" value="P-loop_NTPase"/>
</dbReference>
<gene>
    <name evidence="11" type="ORF">As57867_013738</name>
</gene>
<evidence type="ECO:0000256" key="7">
    <source>
        <dbReference type="ARBA" id="ARBA00022989"/>
    </source>
</evidence>
<feature type="transmembrane region" description="Helical" evidence="9">
    <location>
        <begin position="129"/>
        <end position="146"/>
    </location>
</feature>
<dbReference type="Gene3D" id="1.20.1560.10">
    <property type="entry name" value="ABC transporter type 1, transmembrane domain"/>
    <property type="match status" value="1"/>
</dbReference>
<sequence>MVKTTYATFPPLASEASHPLALASVVSKLAFSWVQPLLALGNQRQLQPDDIWSIRDDDKAAPLARQFATAYARHDHRVLRALASLYWRDVAWLGFLQLVSVACDLYGPGYVLGNVILALEASTFDFQHVLVLATSLFVLSAVNVFVKTHNDYLASIVGLRVSAALQSTLFAKSLRLSADATKAKSSGEIANVFASDVATTMTFATVVNTLWLVPVQVMVILVLLFQFVGYAAFAGLAVIILILLVNSNASNKIGSQRRLVSAATDKRMKALNELFGGIQIIKFNAWEAKFQAKVDALRQDEVAALEVYYAKLMLFISLTTSTTVLVTLTVFACYILVLHQPTTVAVIFSTMALLKYLQTYIKQLATAWTSLIQTQVSAQRIHDILQLDECDPANVQTTVSSSSTMAVAITDGMFTWDKTDPTPLFQHLHLTIQQGQLAVVHGAVGQGKSSLCSILLGEMHKLTGHVHVQGSVAYLSQQPWIQNTTIRENILFGKPYDRRKYAAVVEACALASDLAALPAGDRTEIGQKG</sequence>
<keyword evidence="6" id="KW-0067">ATP-binding</keyword>
<keyword evidence="5" id="KW-0547">Nucleotide-binding</keyword>
<evidence type="ECO:0000256" key="2">
    <source>
        <dbReference type="ARBA" id="ARBA00022448"/>
    </source>
</evidence>
<dbReference type="SUPFAM" id="SSF52540">
    <property type="entry name" value="P-loop containing nucleoside triphosphate hydrolases"/>
    <property type="match status" value="1"/>
</dbReference>
<name>A0A6A4YDZ3_9STRA</name>
<dbReference type="GO" id="GO:0140359">
    <property type="term" value="F:ABC-type transporter activity"/>
    <property type="evidence" value="ECO:0007669"/>
    <property type="project" value="InterPro"/>
</dbReference>
<keyword evidence="3 9" id="KW-0812">Transmembrane</keyword>
<dbReference type="SUPFAM" id="SSF90123">
    <property type="entry name" value="ABC transporter transmembrane region"/>
    <property type="match status" value="1"/>
</dbReference>
<keyword evidence="7 9" id="KW-1133">Transmembrane helix</keyword>
<feature type="non-terminal residue" evidence="11">
    <location>
        <position position="529"/>
    </location>
</feature>
<dbReference type="GO" id="GO:0012505">
    <property type="term" value="C:endomembrane system"/>
    <property type="evidence" value="ECO:0007669"/>
    <property type="project" value="UniProtKB-SubCell"/>
</dbReference>
<evidence type="ECO:0000256" key="3">
    <source>
        <dbReference type="ARBA" id="ARBA00022692"/>
    </source>
</evidence>
<protein>
    <recommendedName>
        <fullName evidence="10">ABC transmembrane type-1 domain-containing protein</fullName>
    </recommendedName>
</protein>
<dbReference type="Pfam" id="PF00005">
    <property type="entry name" value="ABC_tran"/>
    <property type="match status" value="1"/>
</dbReference>
<comment type="caution">
    <text evidence="11">The sequence shown here is derived from an EMBL/GenBank/DDBJ whole genome shotgun (WGS) entry which is preliminary data.</text>
</comment>
<accession>A0A6A4YDZ3</accession>
<reference evidence="11" key="1">
    <citation type="submission" date="2019-06" db="EMBL/GenBank/DDBJ databases">
        <title>Genomics analysis of Aphanomyces spp. identifies a new class of oomycete effector associated with host adaptation.</title>
        <authorList>
            <person name="Gaulin E."/>
        </authorList>
    </citation>
    <scope>NUCLEOTIDE SEQUENCE</scope>
    <source>
        <strain evidence="11">CBS 578.67</strain>
    </source>
</reference>
<evidence type="ECO:0000313" key="11">
    <source>
        <dbReference type="EMBL" id="KAF0695399.1"/>
    </source>
</evidence>
<evidence type="ECO:0000256" key="1">
    <source>
        <dbReference type="ARBA" id="ARBA00004127"/>
    </source>
</evidence>
<dbReference type="PANTHER" id="PTHR24223">
    <property type="entry name" value="ATP-BINDING CASSETTE SUB-FAMILY C"/>
    <property type="match status" value="1"/>
</dbReference>
<feature type="transmembrane region" description="Helical" evidence="9">
    <location>
        <begin position="219"/>
        <end position="245"/>
    </location>
</feature>
<evidence type="ECO:0000259" key="10">
    <source>
        <dbReference type="PROSITE" id="PS50929"/>
    </source>
</evidence>
<organism evidence="11">
    <name type="scientific">Aphanomyces stellatus</name>
    <dbReference type="NCBI Taxonomy" id="120398"/>
    <lineage>
        <taxon>Eukaryota</taxon>
        <taxon>Sar</taxon>
        <taxon>Stramenopiles</taxon>
        <taxon>Oomycota</taxon>
        <taxon>Saprolegniomycetes</taxon>
        <taxon>Saprolegniales</taxon>
        <taxon>Verrucalvaceae</taxon>
        <taxon>Aphanomyces</taxon>
    </lineage>
</organism>
<feature type="transmembrane region" description="Helical" evidence="9">
    <location>
        <begin position="192"/>
        <end position="213"/>
    </location>
</feature>
<evidence type="ECO:0000256" key="5">
    <source>
        <dbReference type="ARBA" id="ARBA00022741"/>
    </source>
</evidence>
<dbReference type="InterPro" id="IPR003439">
    <property type="entry name" value="ABC_transporter-like_ATP-bd"/>
</dbReference>
<feature type="domain" description="ABC transmembrane type-1" evidence="10">
    <location>
        <begin position="91"/>
        <end position="373"/>
    </location>
</feature>
<dbReference type="InterPro" id="IPR044746">
    <property type="entry name" value="ABCC_6TM_D1"/>
</dbReference>
<comment type="subcellular location">
    <subcellularLocation>
        <location evidence="1">Endomembrane system</location>
        <topology evidence="1">Multi-pass membrane protein</topology>
    </subcellularLocation>
</comment>
<dbReference type="GO" id="GO:0016020">
    <property type="term" value="C:membrane"/>
    <property type="evidence" value="ECO:0007669"/>
    <property type="project" value="InterPro"/>
</dbReference>
<keyword evidence="8 9" id="KW-0472">Membrane</keyword>
<dbReference type="InterPro" id="IPR050173">
    <property type="entry name" value="ABC_transporter_C-like"/>
</dbReference>
<dbReference type="InterPro" id="IPR036640">
    <property type="entry name" value="ABC1_TM_sf"/>
</dbReference>
<dbReference type="AlphaFoldDB" id="A0A6A4YDZ3"/>
<evidence type="ECO:0000256" key="6">
    <source>
        <dbReference type="ARBA" id="ARBA00022840"/>
    </source>
</evidence>
<dbReference type="Pfam" id="PF00664">
    <property type="entry name" value="ABC_membrane"/>
    <property type="match status" value="1"/>
</dbReference>
<proteinExistence type="predicted"/>
<keyword evidence="4" id="KW-0677">Repeat</keyword>
<dbReference type="InterPro" id="IPR011527">
    <property type="entry name" value="ABC1_TM_dom"/>
</dbReference>
<dbReference type="GO" id="GO:0005524">
    <property type="term" value="F:ATP binding"/>
    <property type="evidence" value="ECO:0007669"/>
    <property type="project" value="UniProtKB-KW"/>
</dbReference>
<dbReference type="EMBL" id="VJMH01005481">
    <property type="protein sequence ID" value="KAF0695399.1"/>
    <property type="molecule type" value="Genomic_DNA"/>
</dbReference>
<evidence type="ECO:0000256" key="4">
    <source>
        <dbReference type="ARBA" id="ARBA00022737"/>
    </source>
</evidence>
<dbReference type="OrthoDB" id="74382at2759"/>
<dbReference type="PROSITE" id="PS50929">
    <property type="entry name" value="ABC_TM1F"/>
    <property type="match status" value="1"/>
</dbReference>
<dbReference type="Gene3D" id="3.40.50.300">
    <property type="entry name" value="P-loop containing nucleotide triphosphate hydrolases"/>
    <property type="match status" value="1"/>
</dbReference>
<feature type="transmembrane region" description="Helical" evidence="9">
    <location>
        <begin position="90"/>
        <end position="117"/>
    </location>
</feature>
<feature type="transmembrane region" description="Helical" evidence="9">
    <location>
        <begin position="312"/>
        <end position="337"/>
    </location>
</feature>